<evidence type="ECO:0000313" key="3">
    <source>
        <dbReference type="Proteomes" id="UP000812966"/>
    </source>
</evidence>
<protein>
    <submittedName>
        <fullName evidence="2">Uncharacterized protein</fullName>
    </submittedName>
</protein>
<organism evidence="2 3">
    <name type="scientific">Filobasidium floriforme</name>
    <dbReference type="NCBI Taxonomy" id="5210"/>
    <lineage>
        <taxon>Eukaryota</taxon>
        <taxon>Fungi</taxon>
        <taxon>Dikarya</taxon>
        <taxon>Basidiomycota</taxon>
        <taxon>Agaricomycotina</taxon>
        <taxon>Tremellomycetes</taxon>
        <taxon>Filobasidiales</taxon>
        <taxon>Filobasidiaceae</taxon>
        <taxon>Filobasidium</taxon>
    </lineage>
</organism>
<sequence>MGSCRLVKSGTFSPSRERERRYAEHRNREHELERARAHRLGIFEANTYVLQAGGHRDDGDEDLGGDAEKDGSEDAAEDSGDDYELIDGESNEGNIYDYHDTKTEDFYDLGSFEYNYALDQLLWLGDDSTLERLAELFKIPSFRFRQIISQEGLFGLINCHQDLTTCILYSLKQGHGHQFSKLESTVDYYTSRCWAEKAGDCGPDGGAEIMEQDEDEGECSDIEVDEDESEDDGEDHCADGIWEMFDIIDPELACAWVLYNDTLVNGRCGWHVQLEDGETVYEPFELDIEYLPDFAQGFARRLETALQQL</sequence>
<evidence type="ECO:0000256" key="1">
    <source>
        <dbReference type="SAM" id="MobiDB-lite"/>
    </source>
</evidence>
<feature type="compositionally biased region" description="Basic and acidic residues" evidence="1">
    <location>
        <begin position="15"/>
        <end position="30"/>
    </location>
</feature>
<gene>
    <name evidence="2" type="ORF">FFLO_02930</name>
</gene>
<name>A0A8K0JN76_9TREE</name>
<keyword evidence="3" id="KW-1185">Reference proteome</keyword>
<dbReference type="EMBL" id="JABELV010000050">
    <property type="protein sequence ID" value="KAG7553645.1"/>
    <property type="molecule type" value="Genomic_DNA"/>
</dbReference>
<accession>A0A8K0JN76</accession>
<evidence type="ECO:0000313" key="2">
    <source>
        <dbReference type="EMBL" id="KAG7553645.1"/>
    </source>
</evidence>
<reference evidence="2" key="1">
    <citation type="submission" date="2020-04" db="EMBL/GenBank/DDBJ databases">
        <title>Analysis of mating type loci in Filobasidium floriforme.</title>
        <authorList>
            <person name="Nowrousian M."/>
        </authorList>
    </citation>
    <scope>NUCLEOTIDE SEQUENCE</scope>
    <source>
        <strain evidence="2">CBS 6242</strain>
    </source>
</reference>
<feature type="compositionally biased region" description="Acidic residues" evidence="1">
    <location>
        <begin position="73"/>
        <end position="90"/>
    </location>
</feature>
<dbReference type="Proteomes" id="UP000812966">
    <property type="component" value="Unassembled WGS sequence"/>
</dbReference>
<dbReference type="AlphaFoldDB" id="A0A8K0JN76"/>
<proteinExistence type="predicted"/>
<comment type="caution">
    <text evidence="2">The sequence shown here is derived from an EMBL/GenBank/DDBJ whole genome shotgun (WGS) entry which is preliminary data.</text>
</comment>
<feature type="region of interest" description="Disordered" evidence="1">
    <location>
        <begin position="54"/>
        <end position="90"/>
    </location>
</feature>
<feature type="region of interest" description="Disordered" evidence="1">
    <location>
        <begin position="1"/>
        <end position="30"/>
    </location>
</feature>